<dbReference type="Proteomes" id="UP000504635">
    <property type="component" value="Unplaced"/>
</dbReference>
<dbReference type="Pfam" id="PF03184">
    <property type="entry name" value="DDE_1"/>
    <property type="match status" value="1"/>
</dbReference>
<dbReference type="GO" id="GO:0003677">
    <property type="term" value="F:DNA binding"/>
    <property type="evidence" value="ECO:0007669"/>
    <property type="project" value="UniProtKB-KW"/>
</dbReference>
<dbReference type="PANTHER" id="PTHR19303:SF74">
    <property type="entry name" value="POGO TRANSPOSABLE ELEMENT WITH KRAB DOMAIN"/>
    <property type="match status" value="1"/>
</dbReference>
<dbReference type="RefSeq" id="XP_030753135.1">
    <property type="nucleotide sequence ID" value="XM_030897275.1"/>
</dbReference>
<proteinExistence type="predicted"/>
<dbReference type="PROSITE" id="PS51253">
    <property type="entry name" value="HTH_CENPB"/>
    <property type="match status" value="1"/>
</dbReference>
<dbReference type="Pfam" id="PF05225">
    <property type="entry name" value="HTH_psq"/>
    <property type="match status" value="1"/>
</dbReference>
<evidence type="ECO:0000256" key="3">
    <source>
        <dbReference type="ARBA" id="ARBA00023242"/>
    </source>
</evidence>
<evidence type="ECO:0000313" key="5">
    <source>
        <dbReference type="Proteomes" id="UP000504635"/>
    </source>
</evidence>
<evidence type="ECO:0000259" key="4">
    <source>
        <dbReference type="PROSITE" id="PS51253"/>
    </source>
</evidence>
<keyword evidence="3" id="KW-0539">Nucleus</keyword>
<gene>
    <name evidence="6 7" type="primary">LOC115880147</name>
</gene>
<dbReference type="InterPro" id="IPR006600">
    <property type="entry name" value="HTH_CenpB_DNA-bd_dom"/>
</dbReference>
<reference evidence="6 7" key="1">
    <citation type="submission" date="2025-04" db="UniProtKB">
        <authorList>
            <consortium name="RefSeq"/>
        </authorList>
    </citation>
    <scope>IDENTIFICATION</scope>
    <source>
        <tissue evidence="6 7">Gonads</tissue>
    </source>
</reference>
<dbReference type="SUPFAM" id="SSF46689">
    <property type="entry name" value="Homeodomain-like"/>
    <property type="match status" value="1"/>
</dbReference>
<dbReference type="RefSeq" id="XP_030753134.1">
    <property type="nucleotide sequence ID" value="XM_030897274.1"/>
</dbReference>
<name>A0A6J2XQL4_SITOR</name>
<accession>A0A6J2XQL4</accession>
<organism evidence="5 7">
    <name type="scientific">Sitophilus oryzae</name>
    <name type="common">Rice weevil</name>
    <name type="synonym">Curculio oryzae</name>
    <dbReference type="NCBI Taxonomy" id="7048"/>
    <lineage>
        <taxon>Eukaryota</taxon>
        <taxon>Metazoa</taxon>
        <taxon>Ecdysozoa</taxon>
        <taxon>Arthropoda</taxon>
        <taxon>Hexapoda</taxon>
        <taxon>Insecta</taxon>
        <taxon>Pterygota</taxon>
        <taxon>Neoptera</taxon>
        <taxon>Endopterygota</taxon>
        <taxon>Coleoptera</taxon>
        <taxon>Polyphaga</taxon>
        <taxon>Cucujiformia</taxon>
        <taxon>Curculionidae</taxon>
        <taxon>Dryophthorinae</taxon>
        <taxon>Sitophilus</taxon>
    </lineage>
</organism>
<sequence>MPKRSVYDSDLVEPAVQDVKTGKLSLRAAAKKYGVPKSTIEFKMKNPGHKDTCGPPPILTAKEEYVLVEWIVELAKRGFPRKKEDILNSVQKFLLENPRPNPFKNNRPGDCWFKAFLRRHPSIVQRTSEAVSSASACVSEADIRKWFAEIKIYLKSKDIDMEDPSRIFNGDETGFQICPQTGKVFAAKGEKNVYSIEKGSAKDNITVMFSFAASGIMCPPMIIFPYKRIPEKIAVTVNSSWGIGRSDNGWMTSETFYEYIKNIFYPHLIENNIQFPVVLFLDGHKSHLTYELSLLCNELNIEVIALYPNATRILQPCDVAVFRPVKMGWKKAVRQFYEEKPGEVLNKTSFAPLLEKVVTEVIQPNILINGFRACGLFPFSPDNVDYSKCLGGTNKSVRVNNLYNFSFQLMI</sequence>
<dbReference type="Gene3D" id="1.10.10.60">
    <property type="entry name" value="Homeodomain-like"/>
    <property type="match status" value="1"/>
</dbReference>
<dbReference type="OrthoDB" id="6768588at2759"/>
<dbReference type="InterPro" id="IPR050863">
    <property type="entry name" value="CenT-Element_Derived"/>
</dbReference>
<feature type="domain" description="HTH CENPB-type" evidence="4">
    <location>
        <begin position="51"/>
        <end position="126"/>
    </location>
</feature>
<evidence type="ECO:0000256" key="1">
    <source>
        <dbReference type="ARBA" id="ARBA00004123"/>
    </source>
</evidence>
<dbReference type="InterPro" id="IPR007889">
    <property type="entry name" value="HTH_Psq"/>
</dbReference>
<evidence type="ECO:0000256" key="2">
    <source>
        <dbReference type="ARBA" id="ARBA00023125"/>
    </source>
</evidence>
<dbReference type="GO" id="GO:0005634">
    <property type="term" value="C:nucleus"/>
    <property type="evidence" value="ECO:0007669"/>
    <property type="project" value="UniProtKB-SubCell"/>
</dbReference>
<evidence type="ECO:0000313" key="6">
    <source>
        <dbReference type="RefSeq" id="XP_030753134.1"/>
    </source>
</evidence>
<dbReference type="InterPro" id="IPR009057">
    <property type="entry name" value="Homeodomain-like_sf"/>
</dbReference>
<dbReference type="InterPro" id="IPR004875">
    <property type="entry name" value="DDE_SF_endonuclease_dom"/>
</dbReference>
<protein>
    <submittedName>
        <fullName evidence="6 7">Uncharacterized protein LOC115880147 isoform X1</fullName>
    </submittedName>
</protein>
<keyword evidence="2" id="KW-0238">DNA-binding</keyword>
<dbReference type="KEGG" id="soy:115880147"/>
<dbReference type="GeneID" id="115880147"/>
<evidence type="ECO:0000313" key="7">
    <source>
        <dbReference type="RefSeq" id="XP_030753135.1"/>
    </source>
</evidence>
<dbReference type="Pfam" id="PF03221">
    <property type="entry name" value="HTH_Tnp_Tc5"/>
    <property type="match status" value="1"/>
</dbReference>
<dbReference type="Gene3D" id="3.30.420.10">
    <property type="entry name" value="Ribonuclease H-like superfamily/Ribonuclease H"/>
    <property type="match status" value="1"/>
</dbReference>
<dbReference type="AlphaFoldDB" id="A0A6J2XQL4"/>
<keyword evidence="5" id="KW-1185">Reference proteome</keyword>
<dbReference type="InterPro" id="IPR036397">
    <property type="entry name" value="RNaseH_sf"/>
</dbReference>
<comment type="subcellular location">
    <subcellularLocation>
        <location evidence="1">Nucleus</location>
    </subcellularLocation>
</comment>
<dbReference type="PANTHER" id="PTHR19303">
    <property type="entry name" value="TRANSPOSON"/>
    <property type="match status" value="1"/>
</dbReference>